<gene>
    <name evidence="2" type="ORF">BWQ96_02699</name>
</gene>
<feature type="compositionally biased region" description="Polar residues" evidence="1">
    <location>
        <begin position="237"/>
        <end position="248"/>
    </location>
</feature>
<evidence type="ECO:0000256" key="1">
    <source>
        <dbReference type="SAM" id="MobiDB-lite"/>
    </source>
</evidence>
<dbReference type="OrthoDB" id="10623436at2759"/>
<keyword evidence="3" id="KW-1185">Reference proteome</keyword>
<dbReference type="Proteomes" id="UP000247409">
    <property type="component" value="Unassembled WGS sequence"/>
</dbReference>
<feature type="compositionally biased region" description="Basic and acidic residues" evidence="1">
    <location>
        <begin position="265"/>
        <end position="278"/>
    </location>
</feature>
<comment type="caution">
    <text evidence="2">The sequence shown here is derived from an EMBL/GenBank/DDBJ whole genome shotgun (WGS) entry which is preliminary data.</text>
</comment>
<dbReference type="AlphaFoldDB" id="A0A2V3IZQ3"/>
<feature type="compositionally biased region" description="Basic residues" evidence="1">
    <location>
        <begin position="1"/>
        <end position="15"/>
    </location>
</feature>
<evidence type="ECO:0000313" key="3">
    <source>
        <dbReference type="Proteomes" id="UP000247409"/>
    </source>
</evidence>
<feature type="compositionally biased region" description="Polar residues" evidence="1">
    <location>
        <begin position="534"/>
        <end position="557"/>
    </location>
</feature>
<name>A0A2V3IZQ3_9FLOR</name>
<accession>A0A2V3IZQ3</accession>
<feature type="compositionally biased region" description="Polar residues" evidence="1">
    <location>
        <begin position="393"/>
        <end position="403"/>
    </location>
</feature>
<feature type="compositionally biased region" description="Polar residues" evidence="1">
    <location>
        <begin position="203"/>
        <end position="218"/>
    </location>
</feature>
<feature type="compositionally biased region" description="Polar residues" evidence="1">
    <location>
        <begin position="279"/>
        <end position="292"/>
    </location>
</feature>
<sequence>MKRTKYQQTRLHFKKPTTSQSQQNPALTPPLKEYPRPTAPPFFETATPRKKRSDTINALGDDAWEVARRIMDGEAPTPTKRHVENGAAVDGIGLGNSDDDFESDRALVQVARQRPSIQNSASRMRNDRSSMTKRSGNRGKKTKQVFCFTTQSERGSTSNAKRNILPALESSSEEEEVNHVVFEGEKSELSDTDSEASDPPAPGQTSKTPTTMKQTSVVTRKKLRKASVLQKEELSNAKRSLSENIQKYQSRKQPRRSSPGFPRKTLSEEPRDTLHDHFQNINDVQEDVTPSQRVRPRDTRKRARDLPNLFSDDSYDSLEIRAPRRLRRNRTRIRRIAESSSEGENSISVEQQAAKQRVRSISDLNSVVKKLDLVSPQSNFYAERNAGKENMNDNESSPVFSQQTEKEPTVRQEQTSTSDKAAFADEVKICEGEPEEGSTGKPSMLTPKRKLEFSISGDGAITPPSTPSPPSTRRRAFRSRLIIESSDEDDIPLATRLTKQASNASHESQKHIGFRKGLHTPRSDEWYHEREIETFSSSGDENQSSLLDIASPSNLLASSSKKRISAKKPSVRRDLSKEYTVAPKNSHFKPSAELPHGSPTGKKSNLAEQRRRPPLGKTSAHEEVIDLVDSDDFEPVAPNALEEDGIMLSSDSLKRDGNENRESSIPPDIEDDSKPPPFNLYALCNEGESIVGMRDRLGEDALMDKVMQARDEGREVIGGDDLGIQSTFNKDVFSRFSKTVVGDQINRERKAVSVTEKALRGEYKFNYRGRGQEGKQRGRYSRKRGSTRPRRGTTYKNRLSNLRRQRR</sequence>
<feature type="region of interest" description="Disordered" evidence="1">
    <location>
        <begin position="75"/>
        <end position="313"/>
    </location>
</feature>
<feature type="compositionally biased region" description="Basic and acidic residues" evidence="1">
    <location>
        <begin position="521"/>
        <end position="533"/>
    </location>
</feature>
<evidence type="ECO:0000313" key="2">
    <source>
        <dbReference type="EMBL" id="PXF47555.1"/>
    </source>
</evidence>
<feature type="compositionally biased region" description="Basic residues" evidence="1">
    <location>
        <begin position="560"/>
        <end position="570"/>
    </location>
</feature>
<organism evidence="2 3">
    <name type="scientific">Gracilariopsis chorda</name>
    <dbReference type="NCBI Taxonomy" id="448386"/>
    <lineage>
        <taxon>Eukaryota</taxon>
        <taxon>Rhodophyta</taxon>
        <taxon>Florideophyceae</taxon>
        <taxon>Rhodymeniophycidae</taxon>
        <taxon>Gracilariales</taxon>
        <taxon>Gracilariaceae</taxon>
        <taxon>Gracilariopsis</taxon>
    </lineage>
</organism>
<dbReference type="EMBL" id="NBIV01000023">
    <property type="protein sequence ID" value="PXF47555.1"/>
    <property type="molecule type" value="Genomic_DNA"/>
</dbReference>
<feature type="compositionally biased region" description="Basic and acidic residues" evidence="1">
    <location>
        <begin position="652"/>
        <end position="662"/>
    </location>
</feature>
<feature type="compositionally biased region" description="Polar residues" evidence="1">
    <location>
        <begin position="497"/>
        <end position="506"/>
    </location>
</feature>
<feature type="compositionally biased region" description="Acidic residues" evidence="1">
    <location>
        <begin position="625"/>
        <end position="634"/>
    </location>
</feature>
<protein>
    <submittedName>
        <fullName evidence="2">Uncharacterized protein</fullName>
    </submittedName>
</protein>
<feature type="region of interest" description="Disordered" evidence="1">
    <location>
        <begin position="766"/>
        <end position="807"/>
    </location>
</feature>
<feature type="region of interest" description="Disordered" evidence="1">
    <location>
        <begin position="385"/>
        <end position="676"/>
    </location>
</feature>
<proteinExistence type="predicted"/>
<feature type="region of interest" description="Disordered" evidence="1">
    <location>
        <begin position="1"/>
        <end position="54"/>
    </location>
</feature>
<reference evidence="2 3" key="1">
    <citation type="journal article" date="2018" name="Mol. Biol. Evol.">
        <title>Analysis of the draft genome of the red seaweed Gracilariopsis chorda provides insights into genome size evolution in Rhodophyta.</title>
        <authorList>
            <person name="Lee J."/>
            <person name="Yang E.C."/>
            <person name="Graf L."/>
            <person name="Yang J.H."/>
            <person name="Qiu H."/>
            <person name="Zel Zion U."/>
            <person name="Chan C.X."/>
            <person name="Stephens T.G."/>
            <person name="Weber A.P.M."/>
            <person name="Boo G.H."/>
            <person name="Boo S.M."/>
            <person name="Kim K.M."/>
            <person name="Shin Y."/>
            <person name="Jung M."/>
            <person name="Lee S.J."/>
            <person name="Yim H.S."/>
            <person name="Lee J.H."/>
            <person name="Bhattacharya D."/>
            <person name="Yoon H.S."/>
        </authorList>
    </citation>
    <scope>NUCLEOTIDE SEQUENCE [LARGE SCALE GENOMIC DNA]</scope>
    <source>
        <strain evidence="2 3">SKKU-2015</strain>
        <tissue evidence="2">Whole body</tissue>
    </source>
</reference>
<feature type="compositionally biased region" description="Basic residues" evidence="1">
    <location>
        <begin position="777"/>
        <end position="793"/>
    </location>
</feature>
<feature type="compositionally biased region" description="Basic and acidic residues" evidence="1">
    <location>
        <begin position="766"/>
        <end position="776"/>
    </location>
</feature>
<feature type="compositionally biased region" description="Polar residues" evidence="1">
    <location>
        <begin position="147"/>
        <end position="161"/>
    </location>
</feature>
<feature type="compositionally biased region" description="Polar residues" evidence="1">
    <location>
        <begin position="16"/>
        <end position="26"/>
    </location>
</feature>
<feature type="compositionally biased region" description="Basic and acidic residues" evidence="1">
    <location>
        <begin position="422"/>
        <end position="431"/>
    </location>
</feature>